<reference evidence="2" key="1">
    <citation type="journal article" date="2019" name="Sci. Rep.">
        <title>Draft genome of Tanacetum cinerariifolium, the natural source of mosquito coil.</title>
        <authorList>
            <person name="Yamashiro T."/>
            <person name="Shiraishi A."/>
            <person name="Satake H."/>
            <person name="Nakayama K."/>
        </authorList>
    </citation>
    <scope>NUCLEOTIDE SEQUENCE</scope>
</reference>
<sequence>QPAADYCGHGGDDRRLGRSGGDVHGRHGAGAVHQLPECGRATRAYRCPCQNRADHGQHSSGGGCVHRHHAGHRHAQGHGRGGG</sequence>
<accession>A0A699XPV1</accession>
<feature type="compositionally biased region" description="Basic and acidic residues" evidence="1">
    <location>
        <begin position="10"/>
        <end position="25"/>
    </location>
</feature>
<gene>
    <name evidence="2" type="ORF">Tci_930900</name>
</gene>
<proteinExistence type="predicted"/>
<evidence type="ECO:0000256" key="1">
    <source>
        <dbReference type="SAM" id="MobiDB-lite"/>
    </source>
</evidence>
<protein>
    <submittedName>
        <fullName evidence="2">Uncharacterized protein</fullName>
    </submittedName>
</protein>
<comment type="caution">
    <text evidence="2">The sequence shown here is derived from an EMBL/GenBank/DDBJ whole genome shotgun (WGS) entry which is preliminary data.</text>
</comment>
<dbReference type="AlphaFoldDB" id="A0A699XPV1"/>
<name>A0A699XPV1_TANCI</name>
<feature type="region of interest" description="Disordered" evidence="1">
    <location>
        <begin position="1"/>
        <end position="30"/>
    </location>
</feature>
<feature type="region of interest" description="Disordered" evidence="1">
    <location>
        <begin position="52"/>
        <end position="83"/>
    </location>
</feature>
<organism evidence="2">
    <name type="scientific">Tanacetum cinerariifolium</name>
    <name type="common">Dalmatian daisy</name>
    <name type="synonym">Chrysanthemum cinerariifolium</name>
    <dbReference type="NCBI Taxonomy" id="118510"/>
    <lineage>
        <taxon>Eukaryota</taxon>
        <taxon>Viridiplantae</taxon>
        <taxon>Streptophyta</taxon>
        <taxon>Embryophyta</taxon>
        <taxon>Tracheophyta</taxon>
        <taxon>Spermatophyta</taxon>
        <taxon>Magnoliopsida</taxon>
        <taxon>eudicotyledons</taxon>
        <taxon>Gunneridae</taxon>
        <taxon>Pentapetalae</taxon>
        <taxon>asterids</taxon>
        <taxon>campanulids</taxon>
        <taxon>Asterales</taxon>
        <taxon>Asteraceae</taxon>
        <taxon>Asteroideae</taxon>
        <taxon>Anthemideae</taxon>
        <taxon>Anthemidinae</taxon>
        <taxon>Tanacetum</taxon>
    </lineage>
</organism>
<feature type="non-terminal residue" evidence="2">
    <location>
        <position position="1"/>
    </location>
</feature>
<evidence type="ECO:0000313" key="2">
    <source>
        <dbReference type="EMBL" id="GFD58931.1"/>
    </source>
</evidence>
<feature type="compositionally biased region" description="Basic residues" evidence="1">
    <location>
        <begin position="65"/>
        <end position="77"/>
    </location>
</feature>
<dbReference type="EMBL" id="BKCJ011859165">
    <property type="protein sequence ID" value="GFD58931.1"/>
    <property type="molecule type" value="Genomic_DNA"/>
</dbReference>
<feature type="non-terminal residue" evidence="2">
    <location>
        <position position="83"/>
    </location>
</feature>